<keyword evidence="2" id="KW-1185">Reference proteome</keyword>
<evidence type="ECO:0000313" key="1">
    <source>
        <dbReference type="EMBL" id="UQA96856.1"/>
    </source>
</evidence>
<name>A0ABY4MKJ9_9ACTN</name>
<sequence length="90" mass="9103">MTGPYRPGVLGAAPISPIVLRSDPPGSSSWQFLGPPGRFGPERLGAAAGTGPAPVCSGPEASGKLERPASIPGLSRVIFVPAVETLAGRW</sequence>
<reference evidence="1" key="1">
    <citation type="submission" date="2021-10" db="EMBL/GenBank/DDBJ databases">
        <title>Streptomyces nigrumlapis sp.nov.,an antimicrobial producing actinobacterium isolated from Black Gobi rocks.</title>
        <authorList>
            <person name="Wen Y."/>
            <person name="Zhang W."/>
            <person name="Liu X.G."/>
        </authorList>
    </citation>
    <scope>NUCLEOTIDE SEQUENCE</scope>
    <source>
        <strain evidence="1">ST13-2-2</strain>
    </source>
</reference>
<evidence type="ECO:0000313" key="2">
    <source>
        <dbReference type="Proteomes" id="UP000830115"/>
    </source>
</evidence>
<dbReference type="EMBL" id="CP086322">
    <property type="protein sequence ID" value="UQA96856.1"/>
    <property type="molecule type" value="Genomic_DNA"/>
</dbReference>
<organism evidence="1 2">
    <name type="scientific">Streptomyces halobius</name>
    <dbReference type="NCBI Taxonomy" id="2879846"/>
    <lineage>
        <taxon>Bacteria</taxon>
        <taxon>Bacillati</taxon>
        <taxon>Actinomycetota</taxon>
        <taxon>Actinomycetes</taxon>
        <taxon>Kitasatosporales</taxon>
        <taxon>Streptomycetaceae</taxon>
        <taxon>Streptomyces</taxon>
    </lineage>
</organism>
<proteinExistence type="predicted"/>
<dbReference type="RefSeq" id="WP_248867775.1">
    <property type="nucleotide sequence ID" value="NZ_CP086322.1"/>
</dbReference>
<gene>
    <name evidence="1" type="ORF">K9S39_37730</name>
</gene>
<protein>
    <submittedName>
        <fullName evidence="1">Uncharacterized protein</fullName>
    </submittedName>
</protein>
<accession>A0ABY4MKJ9</accession>
<dbReference type="Proteomes" id="UP000830115">
    <property type="component" value="Chromosome"/>
</dbReference>